<protein>
    <recommendedName>
        <fullName evidence="5 8">Diaminopimelate decarboxylase</fullName>
        <ecNumber evidence="5 8">4.1.1.20</ecNumber>
    </recommendedName>
</protein>
<feature type="active site" description="Proton donor" evidence="6">
    <location>
        <position position="330"/>
    </location>
</feature>
<comment type="pathway">
    <text evidence="8">Amino-acid biosynthesis; L-lysine biosynthesis via DAP pathway; L-lysine from DL-2,6-diaminopimelate: step 1/1.</text>
</comment>
<dbReference type="PRINTS" id="PR01181">
    <property type="entry name" value="DAPDCRBXLASE"/>
</dbReference>
<dbReference type="PANTHER" id="PTHR43727">
    <property type="entry name" value="DIAMINOPIMELATE DECARBOXYLASE"/>
    <property type="match status" value="1"/>
</dbReference>
<comment type="caution">
    <text evidence="11">The sequence shown here is derived from an EMBL/GenBank/DDBJ whole genome shotgun (WGS) entry which is preliminary data.</text>
</comment>
<organism evidence="11 12">
    <name type="scientific">Stygiobacter electus</name>
    <dbReference type="NCBI Taxonomy" id="3032292"/>
    <lineage>
        <taxon>Bacteria</taxon>
        <taxon>Pseudomonadati</taxon>
        <taxon>Ignavibacteriota</taxon>
        <taxon>Ignavibacteria</taxon>
        <taxon>Ignavibacteriales</taxon>
        <taxon>Melioribacteraceae</taxon>
        <taxon>Stygiobacter</taxon>
    </lineage>
</organism>
<evidence type="ECO:0000256" key="1">
    <source>
        <dbReference type="ARBA" id="ARBA00001933"/>
    </source>
</evidence>
<dbReference type="EC" id="4.1.1.20" evidence="5 8"/>
<sequence length="408" mass="46071">MIENSKLITYAKNHGTPLYVYDGDLIIQKYKGLYELIDYPKLKVLYAMKANYNVGILKLLKKHNAYLDTVSPAEVFLALKLGYENEKILFTSNNITDEEMHEVQATGVLFNIGALSSLEKYGKYYPGSNVCIRFNPDVYAGENKYVQTAGALTKFGILMSDVDKVIDIAKNYNLKIIGLHEHTGSGIGTTEQVFESMNNLLSLAAKEKFPDLQFIDFGGGLKVNYTPLARVIDWKYFGKKVGELFREFCKDYGKELYMYFEPGKYIVAESGYLIIEVNTLKNNRGRLIAGTNSGFNHLIRPLLYGSYHHIENLTNPNGVKKVYDVCGNICESGDCFAEQRELPEIREGDLLTIKTAGAYCYSMGSLYNLRSMPTEILVFDDKEIVVTQKISNQKLAEQIIKSSNFESI</sequence>
<dbReference type="InterPro" id="IPR029066">
    <property type="entry name" value="PLP-binding_barrel"/>
</dbReference>
<dbReference type="Proteomes" id="UP001221302">
    <property type="component" value="Unassembled WGS sequence"/>
</dbReference>
<dbReference type="GO" id="GO:0008836">
    <property type="term" value="F:diaminopimelate decarboxylase activity"/>
    <property type="evidence" value="ECO:0007669"/>
    <property type="project" value="UniProtKB-UniRule"/>
</dbReference>
<keyword evidence="12" id="KW-1185">Reference proteome</keyword>
<evidence type="ECO:0000256" key="4">
    <source>
        <dbReference type="ARBA" id="ARBA00023239"/>
    </source>
</evidence>
<dbReference type="SUPFAM" id="SSF51419">
    <property type="entry name" value="PLP-binding barrel"/>
    <property type="match status" value="1"/>
</dbReference>
<evidence type="ECO:0000256" key="2">
    <source>
        <dbReference type="ARBA" id="ARBA00022793"/>
    </source>
</evidence>
<dbReference type="Pfam" id="PF00278">
    <property type="entry name" value="Orn_DAP_Arg_deC"/>
    <property type="match status" value="1"/>
</dbReference>
<name>A0AAE3P340_9BACT</name>
<dbReference type="NCBIfam" id="TIGR01048">
    <property type="entry name" value="lysA"/>
    <property type="match status" value="1"/>
</dbReference>
<feature type="domain" description="Orn/DAP/Arg decarboxylase 2 C-terminal" evidence="9">
    <location>
        <begin position="19"/>
        <end position="357"/>
    </location>
</feature>
<dbReference type="Gene3D" id="2.40.37.10">
    <property type="entry name" value="Lyase, Ornithine Decarboxylase, Chain A, domain 1"/>
    <property type="match status" value="1"/>
</dbReference>
<keyword evidence="8" id="KW-0457">Lysine biosynthesis</keyword>
<dbReference type="PANTHER" id="PTHR43727:SF2">
    <property type="entry name" value="GROUP IV DECARBOXYLASE"/>
    <property type="match status" value="1"/>
</dbReference>
<dbReference type="AlphaFoldDB" id="A0AAE3P340"/>
<dbReference type="SUPFAM" id="SSF50621">
    <property type="entry name" value="Alanine racemase C-terminal domain-like"/>
    <property type="match status" value="1"/>
</dbReference>
<dbReference type="InterPro" id="IPR002986">
    <property type="entry name" value="DAP_deCOOHase_LysA"/>
</dbReference>
<dbReference type="InterPro" id="IPR022644">
    <property type="entry name" value="De-COase2_N"/>
</dbReference>
<evidence type="ECO:0000256" key="7">
    <source>
        <dbReference type="RuleBase" id="RU003737"/>
    </source>
</evidence>
<feature type="modified residue" description="N6-(pyridoxal phosphate)lysine" evidence="6">
    <location>
        <position position="49"/>
    </location>
</feature>
<evidence type="ECO:0000313" key="12">
    <source>
        <dbReference type="Proteomes" id="UP001221302"/>
    </source>
</evidence>
<keyword evidence="8" id="KW-0028">Amino-acid biosynthesis</keyword>
<comment type="catalytic activity">
    <reaction evidence="8">
        <text>meso-2,6-diaminopimelate + H(+) = L-lysine + CO2</text>
        <dbReference type="Rhea" id="RHEA:15101"/>
        <dbReference type="ChEBI" id="CHEBI:15378"/>
        <dbReference type="ChEBI" id="CHEBI:16526"/>
        <dbReference type="ChEBI" id="CHEBI:32551"/>
        <dbReference type="ChEBI" id="CHEBI:57791"/>
        <dbReference type="EC" id="4.1.1.20"/>
    </reaction>
</comment>
<reference evidence="11" key="1">
    <citation type="submission" date="2023-03" db="EMBL/GenBank/DDBJ databases">
        <title>Stygiobacter electus gen. nov., sp. nov., facultatively anaerobic thermotolerant bacterium of the class Ignavibacteria from a well of Yessentuki mineral water deposit.</title>
        <authorList>
            <person name="Podosokorskaya O.A."/>
            <person name="Elcheninov A.G."/>
            <person name="Petrova N.F."/>
            <person name="Zavarzina D.G."/>
            <person name="Kublanov I.V."/>
            <person name="Merkel A.Y."/>
        </authorList>
    </citation>
    <scope>NUCLEOTIDE SEQUENCE</scope>
    <source>
        <strain evidence="11">09-Me</strain>
    </source>
</reference>
<dbReference type="EMBL" id="JARGDL010000011">
    <property type="protein sequence ID" value="MDF1612218.1"/>
    <property type="molecule type" value="Genomic_DNA"/>
</dbReference>
<dbReference type="CDD" id="cd06828">
    <property type="entry name" value="PLPDE_III_DapDC"/>
    <property type="match status" value="1"/>
</dbReference>
<evidence type="ECO:0000256" key="8">
    <source>
        <dbReference type="RuleBase" id="RU003738"/>
    </source>
</evidence>
<dbReference type="GO" id="GO:0009089">
    <property type="term" value="P:lysine biosynthetic process via diaminopimelate"/>
    <property type="evidence" value="ECO:0007669"/>
    <property type="project" value="UniProtKB-UniRule"/>
</dbReference>
<evidence type="ECO:0000256" key="6">
    <source>
        <dbReference type="PIRSR" id="PIRSR600183-50"/>
    </source>
</evidence>
<dbReference type="PRINTS" id="PR01179">
    <property type="entry name" value="ODADCRBXLASE"/>
</dbReference>
<dbReference type="Gene3D" id="3.20.20.10">
    <property type="entry name" value="Alanine racemase"/>
    <property type="match status" value="1"/>
</dbReference>
<dbReference type="InterPro" id="IPR000183">
    <property type="entry name" value="Orn/DAP/Arg_de-COase"/>
</dbReference>
<evidence type="ECO:0000256" key="5">
    <source>
        <dbReference type="NCBIfam" id="TIGR01048"/>
    </source>
</evidence>
<proteinExistence type="inferred from homology"/>
<evidence type="ECO:0000259" key="9">
    <source>
        <dbReference type="Pfam" id="PF00278"/>
    </source>
</evidence>
<keyword evidence="2 8" id="KW-0210">Decarboxylase</keyword>
<evidence type="ECO:0000313" key="11">
    <source>
        <dbReference type="EMBL" id="MDF1612218.1"/>
    </source>
</evidence>
<evidence type="ECO:0000259" key="10">
    <source>
        <dbReference type="Pfam" id="PF02784"/>
    </source>
</evidence>
<comment type="cofactor">
    <cofactor evidence="1 6 8">
        <name>pyridoxal 5'-phosphate</name>
        <dbReference type="ChEBI" id="CHEBI:597326"/>
    </cofactor>
</comment>
<dbReference type="InterPro" id="IPR022643">
    <property type="entry name" value="De-COase2_C"/>
</dbReference>
<evidence type="ECO:0000256" key="3">
    <source>
        <dbReference type="ARBA" id="ARBA00022898"/>
    </source>
</evidence>
<feature type="domain" description="Orn/DAP/Arg decarboxylase 2 N-terminal" evidence="10">
    <location>
        <begin position="39"/>
        <end position="268"/>
    </location>
</feature>
<dbReference type="RefSeq" id="WP_321535988.1">
    <property type="nucleotide sequence ID" value="NZ_JARGDL010000011.1"/>
</dbReference>
<dbReference type="InterPro" id="IPR009006">
    <property type="entry name" value="Ala_racemase/Decarboxylase_C"/>
</dbReference>
<keyword evidence="3 6" id="KW-0663">Pyridoxal phosphate</keyword>
<accession>A0AAE3P340</accession>
<gene>
    <name evidence="11" type="primary">lysA</name>
    <name evidence="11" type="ORF">P0M35_08655</name>
</gene>
<dbReference type="Pfam" id="PF02784">
    <property type="entry name" value="Orn_Arg_deC_N"/>
    <property type="match status" value="1"/>
</dbReference>
<keyword evidence="4 8" id="KW-0456">Lyase</keyword>
<comment type="similarity">
    <text evidence="7">Belongs to the Orn/Lys/Arg decarboxylase class-II family.</text>
</comment>